<evidence type="ECO:0000259" key="3">
    <source>
        <dbReference type="Pfam" id="PF13387"/>
    </source>
</evidence>
<dbReference type="Pfam" id="PF13387">
    <property type="entry name" value="Lnb_N"/>
    <property type="match status" value="1"/>
</dbReference>
<reference evidence="5 6" key="1">
    <citation type="submission" date="2015-10" db="EMBL/GenBank/DDBJ databases">
        <authorList>
            <person name="Gilbert D.G."/>
        </authorList>
    </citation>
    <scope>NUCLEOTIDE SEQUENCE [LARGE SCALE GENOMIC DNA]</scope>
    <source>
        <strain evidence="6">HZ-22</strain>
    </source>
</reference>
<name>A0A0N7HY88_9FLAO</name>
<feature type="chain" id="PRO_5006012767" evidence="2">
    <location>
        <begin position="20"/>
        <end position="392"/>
    </location>
</feature>
<dbReference type="Pfam" id="PF25221">
    <property type="entry name" value="5TMH_Lnb"/>
    <property type="match status" value="1"/>
</dbReference>
<keyword evidence="1" id="KW-0472">Membrane</keyword>
<dbReference type="InterPro" id="IPR025178">
    <property type="entry name" value="Lnb_N"/>
</dbReference>
<protein>
    <submittedName>
        <fullName evidence="5">Uncharacterized protein</fullName>
    </submittedName>
</protein>
<feature type="domain" description="Lnb-like transmembrane" evidence="4">
    <location>
        <begin position="250"/>
        <end position="389"/>
    </location>
</feature>
<dbReference type="AlphaFoldDB" id="A0A0N7HY88"/>
<feature type="domain" description="Lnb N-terminal periplasmic" evidence="3">
    <location>
        <begin position="27"/>
        <end position="165"/>
    </location>
</feature>
<feature type="transmembrane region" description="Helical" evidence="1">
    <location>
        <begin position="282"/>
        <end position="305"/>
    </location>
</feature>
<feature type="signal peptide" evidence="2">
    <location>
        <begin position="1"/>
        <end position="19"/>
    </location>
</feature>
<keyword evidence="6" id="KW-1185">Reference proteome</keyword>
<gene>
    <name evidence="5" type="ORF">APS56_05220</name>
</gene>
<feature type="transmembrane region" description="Helical" evidence="1">
    <location>
        <begin position="366"/>
        <end position="387"/>
    </location>
</feature>
<keyword evidence="1" id="KW-1133">Transmembrane helix</keyword>
<evidence type="ECO:0000259" key="4">
    <source>
        <dbReference type="Pfam" id="PF25221"/>
    </source>
</evidence>
<evidence type="ECO:0000313" key="6">
    <source>
        <dbReference type="Proteomes" id="UP000057981"/>
    </source>
</evidence>
<feature type="transmembrane region" description="Helical" evidence="1">
    <location>
        <begin position="252"/>
        <end position="270"/>
    </location>
</feature>
<dbReference type="STRING" id="1736674.APS56_05220"/>
<dbReference type="Proteomes" id="UP000057981">
    <property type="component" value="Chromosome"/>
</dbReference>
<proteinExistence type="predicted"/>
<evidence type="ECO:0000256" key="1">
    <source>
        <dbReference type="SAM" id="Phobius"/>
    </source>
</evidence>
<evidence type="ECO:0000313" key="5">
    <source>
        <dbReference type="EMBL" id="ALJ04574.1"/>
    </source>
</evidence>
<evidence type="ECO:0000256" key="2">
    <source>
        <dbReference type="SAM" id="SignalP"/>
    </source>
</evidence>
<dbReference type="OrthoDB" id="319167at2"/>
<keyword evidence="2" id="KW-0732">Signal</keyword>
<dbReference type="KEGG" id="ahz:APS56_05220"/>
<keyword evidence="1" id="KW-0812">Transmembrane</keyword>
<organism evidence="5 6">
    <name type="scientific">Pseudalgibacter alginicilyticus</name>
    <dbReference type="NCBI Taxonomy" id="1736674"/>
    <lineage>
        <taxon>Bacteria</taxon>
        <taxon>Pseudomonadati</taxon>
        <taxon>Bacteroidota</taxon>
        <taxon>Flavobacteriia</taxon>
        <taxon>Flavobacteriales</taxon>
        <taxon>Flavobacteriaceae</taxon>
        <taxon>Pseudalgibacter</taxon>
    </lineage>
</organism>
<feature type="transmembrane region" description="Helical" evidence="1">
    <location>
        <begin position="340"/>
        <end position="360"/>
    </location>
</feature>
<feature type="transmembrane region" description="Helical" evidence="1">
    <location>
        <begin position="317"/>
        <end position="333"/>
    </location>
</feature>
<sequence>MLKKIFLTACITIFTIGHAQQNILSPEAEISVLTIGPGTSLNDSFGHSGFRVKDKVKGIDLVFNYGVYDFGAKNFYLKFAQGKLDYLIGLNYYEDFFENYIAQNRTIEEQVLNLSPEEKQVLFDYLLNNMKPENRRYLYDFFYDNCATRIKDVLQQILNNTIIFKKPQDFEQKTFRTLIHENLNRNSWGCFGIDLALGSVIDKKATSEQHMFLPKNIHAFFKIATLEHSNKKLIKDSKVLYKKVDISQSSNFITSPLMVFGILGLVILLITYSDYKKKKQSIWLDVLLFSITGLIGIIILLLWFATDHTGTHQNYNLLWAFVLNILVIGQLLRKQTSIWFIKYLKLLVILLCLLTLHWIIGVQIFAIGLIPFLAALFIRYVYLIWYLKKRLI</sequence>
<dbReference type="RefSeq" id="WP_054725588.1">
    <property type="nucleotide sequence ID" value="NZ_CP012898.1"/>
</dbReference>
<dbReference type="InterPro" id="IPR057436">
    <property type="entry name" value="5TMH_Lnb"/>
</dbReference>
<accession>A0A0N7HY88</accession>
<dbReference type="PATRIC" id="fig|1736674.3.peg.1071"/>
<dbReference type="EMBL" id="CP012898">
    <property type="protein sequence ID" value="ALJ04574.1"/>
    <property type="molecule type" value="Genomic_DNA"/>
</dbReference>